<accession>A0AAD4TYW0</accession>
<sequence>MAGKKVLIVYAHQEPRSLNGSLKDVAVAELSQQGCTVTVSDLYAMNFEPRATGKDITGTLSNPGFFNYGVETHKAYEKRSLSSDIIEEQKKLQEADLVMFQFPLYWFSVPALLKGWMDRVLCQGFAFDFPGSYETASSRELQFERLTRELEAERQIVASQLERCKLGSETGSMSSVSGNDIGSQSIAHSHATQLHSDFFISEISECLSQRKELTEENGRQKHQNLLVIAAKRRGLQCCLEDVDDESRLGTVGCTNMEALGDPGKINFTETVSLKVLRRQIGPKEVQDFEKFCCERK</sequence>
<proteinExistence type="inferred from homology"/>
<feature type="domain" description="Flavodoxin-like fold" evidence="3">
    <location>
        <begin position="4"/>
        <end position="132"/>
    </location>
</feature>
<dbReference type="GO" id="GO:0003955">
    <property type="term" value="F:NAD(P)H dehydrogenase (quinone) activity"/>
    <property type="evidence" value="ECO:0007669"/>
    <property type="project" value="TreeGrafter"/>
</dbReference>
<reference evidence="4" key="1">
    <citation type="submission" date="2022-03" db="EMBL/GenBank/DDBJ databases">
        <title>Genomic analyses of argali, domestic sheep and their hybrids provide insights into chromosomal evolution, heterosis and genetic basis of agronomic traits.</title>
        <authorList>
            <person name="Li M."/>
        </authorList>
    </citation>
    <scope>NUCLEOTIDE SEQUENCE</scope>
    <source>
        <strain evidence="4">CAU-MHL-2022a</strain>
        <tissue evidence="4">Skin</tissue>
    </source>
</reference>
<dbReference type="EMBL" id="JAKZEL010000017">
    <property type="protein sequence ID" value="KAI4535911.1"/>
    <property type="molecule type" value="Genomic_DNA"/>
</dbReference>
<dbReference type="InterPro" id="IPR051545">
    <property type="entry name" value="NAD(P)H_dehydrogenase_qn"/>
</dbReference>
<dbReference type="SUPFAM" id="SSF52218">
    <property type="entry name" value="Flavoproteins"/>
    <property type="match status" value="1"/>
</dbReference>
<evidence type="ECO:0000256" key="1">
    <source>
        <dbReference type="ARBA" id="ARBA00006252"/>
    </source>
</evidence>
<dbReference type="Proteomes" id="UP001214576">
    <property type="component" value="Unassembled WGS sequence"/>
</dbReference>
<dbReference type="PANTHER" id="PTHR10204">
    <property type="entry name" value="NAD P H OXIDOREDUCTASE-RELATED"/>
    <property type="match status" value="1"/>
</dbReference>
<dbReference type="GO" id="GO:0005829">
    <property type="term" value="C:cytosol"/>
    <property type="evidence" value="ECO:0007669"/>
    <property type="project" value="TreeGrafter"/>
</dbReference>
<dbReference type="InterPro" id="IPR003680">
    <property type="entry name" value="Flavodoxin_fold"/>
</dbReference>
<evidence type="ECO:0000313" key="4">
    <source>
        <dbReference type="EMBL" id="KAI4535911.1"/>
    </source>
</evidence>
<comment type="caution">
    <text evidence="4">The sequence shown here is derived from an EMBL/GenBank/DDBJ whole genome shotgun (WGS) entry which is preliminary data.</text>
</comment>
<dbReference type="PANTHER" id="PTHR10204:SF33">
    <property type="entry name" value="RIBOSYLDIHYDRONICOTINAMIDE DEHYDROGENASE [QUINONE]"/>
    <property type="match status" value="1"/>
</dbReference>
<evidence type="ECO:0000256" key="2">
    <source>
        <dbReference type="ARBA" id="ARBA00023002"/>
    </source>
</evidence>
<dbReference type="Pfam" id="PF02525">
    <property type="entry name" value="Flavodoxin_2"/>
    <property type="match status" value="1"/>
</dbReference>
<keyword evidence="5" id="KW-1185">Reference proteome</keyword>
<dbReference type="Gene3D" id="3.40.50.360">
    <property type="match status" value="1"/>
</dbReference>
<protein>
    <recommendedName>
        <fullName evidence="3">Flavodoxin-like fold domain-containing protein</fullName>
    </recommendedName>
</protein>
<comment type="similarity">
    <text evidence="1">Belongs to the NAD(P)H dehydrogenase (quinone) family.</text>
</comment>
<keyword evidence="2" id="KW-0560">Oxidoreductase</keyword>
<organism evidence="4 5">
    <name type="scientific">Ovis ammon polii</name>
    <dbReference type="NCBI Taxonomy" id="230172"/>
    <lineage>
        <taxon>Eukaryota</taxon>
        <taxon>Metazoa</taxon>
        <taxon>Chordata</taxon>
        <taxon>Craniata</taxon>
        <taxon>Vertebrata</taxon>
        <taxon>Euteleostomi</taxon>
        <taxon>Mammalia</taxon>
        <taxon>Eutheria</taxon>
        <taxon>Laurasiatheria</taxon>
        <taxon>Artiodactyla</taxon>
        <taxon>Ruminantia</taxon>
        <taxon>Pecora</taxon>
        <taxon>Bovidae</taxon>
        <taxon>Caprinae</taxon>
        <taxon>Ovis</taxon>
    </lineage>
</organism>
<dbReference type="FunFam" id="3.40.50.360:FF:000054">
    <property type="entry name" value="NAD(P)H dehydrogenase, quinone 1"/>
    <property type="match status" value="1"/>
</dbReference>
<evidence type="ECO:0000259" key="3">
    <source>
        <dbReference type="Pfam" id="PF02525"/>
    </source>
</evidence>
<evidence type="ECO:0000313" key="5">
    <source>
        <dbReference type="Proteomes" id="UP001214576"/>
    </source>
</evidence>
<dbReference type="AlphaFoldDB" id="A0AAD4TYW0"/>
<gene>
    <name evidence="4" type="ORF">MG293_014238</name>
</gene>
<dbReference type="InterPro" id="IPR029039">
    <property type="entry name" value="Flavoprotein-like_sf"/>
</dbReference>
<name>A0AAD4TYW0_OVIAM</name>